<keyword evidence="3" id="KW-0731">Sigma factor</keyword>
<dbReference type="SUPFAM" id="SSF88946">
    <property type="entry name" value="Sigma2 domain of RNA polymerase sigma factors"/>
    <property type="match status" value="1"/>
</dbReference>
<name>A0ABS5BKP7_9BACT</name>
<dbReference type="PANTHER" id="PTHR43133:SF8">
    <property type="entry name" value="RNA POLYMERASE SIGMA FACTOR HI_1459-RELATED"/>
    <property type="match status" value="1"/>
</dbReference>
<dbReference type="Gene3D" id="1.10.10.10">
    <property type="entry name" value="Winged helix-like DNA-binding domain superfamily/Winged helix DNA-binding domain"/>
    <property type="match status" value="1"/>
</dbReference>
<keyword evidence="2" id="KW-0805">Transcription regulation</keyword>
<organism evidence="7 8">
    <name type="scientific">Gemmata palustris</name>
    <dbReference type="NCBI Taxonomy" id="2822762"/>
    <lineage>
        <taxon>Bacteria</taxon>
        <taxon>Pseudomonadati</taxon>
        <taxon>Planctomycetota</taxon>
        <taxon>Planctomycetia</taxon>
        <taxon>Gemmatales</taxon>
        <taxon>Gemmataceae</taxon>
        <taxon>Gemmata</taxon>
    </lineage>
</organism>
<evidence type="ECO:0000256" key="3">
    <source>
        <dbReference type="ARBA" id="ARBA00023082"/>
    </source>
</evidence>
<dbReference type="InterPro" id="IPR039425">
    <property type="entry name" value="RNA_pol_sigma-70-like"/>
</dbReference>
<dbReference type="Gene3D" id="1.10.1740.10">
    <property type="match status" value="1"/>
</dbReference>
<accession>A0ABS5BKP7</accession>
<feature type="domain" description="RNA polymerase sigma-70 ECF-like HTH" evidence="6">
    <location>
        <begin position="6"/>
        <end position="178"/>
    </location>
</feature>
<evidence type="ECO:0000256" key="4">
    <source>
        <dbReference type="ARBA" id="ARBA00023125"/>
    </source>
</evidence>
<gene>
    <name evidence="7" type="ORF">J8F10_01930</name>
</gene>
<comment type="caution">
    <text evidence="7">The sequence shown here is derived from an EMBL/GenBank/DDBJ whole genome shotgun (WGS) entry which is preliminary data.</text>
</comment>
<protein>
    <submittedName>
        <fullName evidence="7">Helix-turn-helix domain-containing protein</fullName>
    </submittedName>
</protein>
<dbReference type="SUPFAM" id="SSF88659">
    <property type="entry name" value="Sigma3 and sigma4 domains of RNA polymerase sigma factors"/>
    <property type="match status" value="1"/>
</dbReference>
<evidence type="ECO:0000256" key="1">
    <source>
        <dbReference type="ARBA" id="ARBA00010641"/>
    </source>
</evidence>
<dbReference type="InterPro" id="IPR036388">
    <property type="entry name" value="WH-like_DNA-bd_sf"/>
</dbReference>
<evidence type="ECO:0000256" key="5">
    <source>
        <dbReference type="ARBA" id="ARBA00023163"/>
    </source>
</evidence>
<reference evidence="7 8" key="1">
    <citation type="submission" date="2021-04" db="EMBL/GenBank/DDBJ databases">
        <authorList>
            <person name="Ivanova A."/>
        </authorList>
    </citation>
    <scope>NUCLEOTIDE SEQUENCE [LARGE SCALE GENOMIC DNA]</scope>
    <source>
        <strain evidence="7 8">G18</strain>
    </source>
</reference>
<evidence type="ECO:0000313" key="8">
    <source>
        <dbReference type="Proteomes" id="UP000676565"/>
    </source>
</evidence>
<keyword evidence="4" id="KW-0238">DNA-binding</keyword>
<dbReference type="RefSeq" id="WP_210652153.1">
    <property type="nucleotide sequence ID" value="NZ_JAGKQQ010000001.1"/>
</dbReference>
<keyword evidence="5" id="KW-0804">Transcription</keyword>
<dbReference type="PANTHER" id="PTHR43133">
    <property type="entry name" value="RNA POLYMERASE ECF-TYPE SIGMA FACTO"/>
    <property type="match status" value="1"/>
</dbReference>
<dbReference type="InterPro" id="IPR013325">
    <property type="entry name" value="RNA_pol_sigma_r2"/>
</dbReference>
<dbReference type="EMBL" id="JAGKQQ010000001">
    <property type="protein sequence ID" value="MBP3954057.1"/>
    <property type="molecule type" value="Genomic_DNA"/>
</dbReference>
<dbReference type="InterPro" id="IPR053812">
    <property type="entry name" value="HTH_Sigma70_ECF-like"/>
</dbReference>
<evidence type="ECO:0000259" key="6">
    <source>
        <dbReference type="Pfam" id="PF07638"/>
    </source>
</evidence>
<sequence length="187" mass="21201">MGESAAFAELIAGFRAGNPTSINALCQQYAPYLRAAVRRQLHPRLRTRFDSLDFVQDVWASFLAIPTERYTFDTPEALLAFLNRMAHNRVVEVFRQRFGTQKDDITREQGVSSEDGSDQIRAPVPTASQLVIADEEWDRLRGRFPAGQRMVLELLRDGHSHEDIARLAGVSLSTVNRIVRRLKDFTA</sequence>
<dbReference type="Proteomes" id="UP000676565">
    <property type="component" value="Unassembled WGS sequence"/>
</dbReference>
<dbReference type="Pfam" id="PF07638">
    <property type="entry name" value="Sigma70_ECF"/>
    <property type="match status" value="1"/>
</dbReference>
<dbReference type="InterPro" id="IPR013324">
    <property type="entry name" value="RNA_pol_sigma_r3/r4-like"/>
</dbReference>
<proteinExistence type="inferred from homology"/>
<evidence type="ECO:0000256" key="2">
    <source>
        <dbReference type="ARBA" id="ARBA00023015"/>
    </source>
</evidence>
<evidence type="ECO:0000313" key="7">
    <source>
        <dbReference type="EMBL" id="MBP3954057.1"/>
    </source>
</evidence>
<keyword evidence="8" id="KW-1185">Reference proteome</keyword>
<comment type="similarity">
    <text evidence="1">Belongs to the sigma-70 factor family. ECF subfamily.</text>
</comment>